<keyword evidence="2" id="KW-1185">Reference proteome</keyword>
<dbReference type="Proteomes" id="UP000718564">
    <property type="component" value="Unassembled WGS sequence"/>
</dbReference>
<comment type="caution">
    <text evidence="1">The sequence shown here is derived from an EMBL/GenBank/DDBJ whole genome shotgun (WGS) entry which is preliminary data.</text>
</comment>
<evidence type="ECO:0000313" key="1">
    <source>
        <dbReference type="EMBL" id="NMG18583.1"/>
    </source>
</evidence>
<accession>A0ABX1P2M0</accession>
<gene>
    <name evidence="1" type="ORF">DP116_03635</name>
</gene>
<dbReference type="EMBL" id="QMEB01000016">
    <property type="protein sequence ID" value="NMG18583.1"/>
    <property type="molecule type" value="Genomic_DNA"/>
</dbReference>
<protein>
    <submittedName>
        <fullName evidence="1">Uncharacterized protein</fullName>
    </submittedName>
</protein>
<organism evidence="1 2">
    <name type="scientific">Brasilonema bromeliae SPC951</name>
    <dbReference type="NCBI Taxonomy" id="385972"/>
    <lineage>
        <taxon>Bacteria</taxon>
        <taxon>Bacillati</taxon>
        <taxon>Cyanobacteriota</taxon>
        <taxon>Cyanophyceae</taxon>
        <taxon>Nostocales</taxon>
        <taxon>Scytonemataceae</taxon>
        <taxon>Brasilonema</taxon>
        <taxon>Bromeliae group (in: Brasilonema)</taxon>
    </lineage>
</organism>
<reference evidence="1 2" key="1">
    <citation type="submission" date="2018-06" db="EMBL/GenBank/DDBJ databases">
        <title>Comparative genomics of Brasilonema spp. strains.</title>
        <authorList>
            <person name="Alvarenga D.O."/>
            <person name="Fiore M.F."/>
            <person name="Varani A.M."/>
        </authorList>
    </citation>
    <scope>NUCLEOTIDE SEQUENCE [LARGE SCALE GENOMIC DNA]</scope>
    <source>
        <strain evidence="1 2">SPC951</strain>
    </source>
</reference>
<sequence length="67" mass="8213">MDLAQFPLVWVFIRKPQSHTQIKVKQSCRFFQEIQEKVRCQNRFCFLTSRYYTTFNGYPDSFFVTDF</sequence>
<name>A0ABX1P2M0_9CYAN</name>
<proteinExistence type="predicted"/>
<evidence type="ECO:0000313" key="2">
    <source>
        <dbReference type="Proteomes" id="UP000718564"/>
    </source>
</evidence>